<dbReference type="Proteomes" id="UP000247233">
    <property type="component" value="Unassembled WGS sequence"/>
</dbReference>
<evidence type="ECO:0000313" key="1">
    <source>
        <dbReference type="EMBL" id="PWY86999.1"/>
    </source>
</evidence>
<comment type="caution">
    <text evidence="1">The sequence shown here is derived from an EMBL/GenBank/DDBJ whole genome shotgun (WGS) entry which is preliminary data.</text>
</comment>
<dbReference type="AlphaFoldDB" id="A0A317WL14"/>
<evidence type="ECO:0000313" key="2">
    <source>
        <dbReference type="Proteomes" id="UP000247233"/>
    </source>
</evidence>
<protein>
    <submittedName>
        <fullName evidence="1">Uncharacterized protein</fullName>
    </submittedName>
</protein>
<dbReference type="RefSeq" id="XP_025401231.1">
    <property type="nucleotide sequence ID" value="XM_025542858.1"/>
</dbReference>
<name>A0A317WL14_9EURO</name>
<dbReference type="EMBL" id="MSFL01000007">
    <property type="protein sequence ID" value="PWY86999.1"/>
    <property type="molecule type" value="Genomic_DNA"/>
</dbReference>
<proteinExistence type="predicted"/>
<dbReference type="GeneID" id="37065095"/>
<organism evidence="1 2">
    <name type="scientific">Aspergillus heteromorphus CBS 117.55</name>
    <dbReference type="NCBI Taxonomy" id="1448321"/>
    <lineage>
        <taxon>Eukaryota</taxon>
        <taxon>Fungi</taxon>
        <taxon>Dikarya</taxon>
        <taxon>Ascomycota</taxon>
        <taxon>Pezizomycotina</taxon>
        <taxon>Eurotiomycetes</taxon>
        <taxon>Eurotiomycetidae</taxon>
        <taxon>Eurotiales</taxon>
        <taxon>Aspergillaceae</taxon>
        <taxon>Aspergillus</taxon>
        <taxon>Aspergillus subgen. Circumdati</taxon>
    </lineage>
</organism>
<dbReference type="VEuPathDB" id="FungiDB:BO70DRAFT_360728"/>
<accession>A0A317WL14</accession>
<sequence length="54" mass="6204">MTTTKNLLLLIFFWGDIFALLIRLATGEWTPKAKWILACSHVALWMRALDEVAL</sequence>
<reference evidence="1 2" key="1">
    <citation type="submission" date="2016-12" db="EMBL/GenBank/DDBJ databases">
        <title>The genomes of Aspergillus section Nigri reveals drivers in fungal speciation.</title>
        <authorList>
            <consortium name="DOE Joint Genome Institute"/>
            <person name="Vesth T.C."/>
            <person name="Nybo J."/>
            <person name="Theobald S."/>
            <person name="Brandl J."/>
            <person name="Frisvad J.C."/>
            <person name="Nielsen K.F."/>
            <person name="Lyhne E.K."/>
            <person name="Kogle M.E."/>
            <person name="Kuo A."/>
            <person name="Riley R."/>
            <person name="Clum A."/>
            <person name="Nolan M."/>
            <person name="Lipzen A."/>
            <person name="Salamov A."/>
            <person name="Henrissat B."/>
            <person name="Wiebenga A."/>
            <person name="De Vries R.P."/>
            <person name="Grigoriev I.V."/>
            <person name="Mortensen U.H."/>
            <person name="Andersen M.R."/>
            <person name="Baker S.E."/>
        </authorList>
    </citation>
    <scope>NUCLEOTIDE SEQUENCE [LARGE SCALE GENOMIC DNA]</scope>
    <source>
        <strain evidence="1 2">CBS 117.55</strain>
    </source>
</reference>
<keyword evidence="2" id="KW-1185">Reference proteome</keyword>
<gene>
    <name evidence="1" type="ORF">BO70DRAFT_360728</name>
</gene>